<proteinExistence type="predicted"/>
<dbReference type="EMBL" id="JAVIJF010000021">
    <property type="protein sequence ID" value="MDX8527887.1"/>
    <property type="molecule type" value="Genomic_DNA"/>
</dbReference>
<dbReference type="InterPro" id="IPR033455">
    <property type="entry name" value="AbiEi_3_N"/>
</dbReference>
<evidence type="ECO:0000313" key="2">
    <source>
        <dbReference type="EMBL" id="MDX8527887.1"/>
    </source>
</evidence>
<dbReference type="Pfam" id="PF17194">
    <property type="entry name" value="AbiEi_3_N"/>
    <property type="match status" value="1"/>
</dbReference>
<comment type="caution">
    <text evidence="2">The sequence shown here is derived from an EMBL/GenBank/DDBJ whole genome shotgun (WGS) entry which is preliminary data.</text>
</comment>
<evidence type="ECO:0000259" key="1">
    <source>
        <dbReference type="Pfam" id="PF17194"/>
    </source>
</evidence>
<dbReference type="Pfam" id="PF11459">
    <property type="entry name" value="AbiEi_3"/>
    <property type="match status" value="1"/>
</dbReference>
<gene>
    <name evidence="2" type="ORF">RFM68_25660</name>
</gene>
<dbReference type="Proteomes" id="UP001276840">
    <property type="component" value="Unassembled WGS sequence"/>
</dbReference>
<sequence>MPTNADRRELLQTLVPEGLPVTKQWLKKQSPQFDRHAVDNLLKSNQLKSLAPGVYVRPGTHLTWQGVVAALESIFGRDLSVGGLTALELQGFAHYLPMSRQRSVHLYSEAALPTWLNHAIPTVKFIRHNRLSSLLGFGLVHREYDPLERTLIDVEAPGRRQDFWPVTLSSPERAYLEVLMDVPATISFEHANQLLQGMTTLSPRRMEQLLRKCTSVKVRRLFYWMAERNDYAWFKKLPAPKALDALGLGSGNRVLAKDGRLDPKYRITVPEEMWTPQALTTDKSAS</sequence>
<evidence type="ECO:0000313" key="3">
    <source>
        <dbReference type="Proteomes" id="UP001276840"/>
    </source>
</evidence>
<feature type="domain" description="Transcriptional regulator AbiEi antitoxin N-terminal" evidence="1">
    <location>
        <begin position="10"/>
        <end position="98"/>
    </location>
</feature>
<accession>A0ABU4ZS68</accession>
<name>A0ABU4ZS68_9HYPH</name>
<organism evidence="2 3">
    <name type="scientific">Mesorhizobium montanum</name>
    <dbReference type="NCBI Taxonomy" id="3072323"/>
    <lineage>
        <taxon>Bacteria</taxon>
        <taxon>Pseudomonadati</taxon>
        <taxon>Pseudomonadota</taxon>
        <taxon>Alphaproteobacteria</taxon>
        <taxon>Hyphomicrobiales</taxon>
        <taxon>Phyllobacteriaceae</taxon>
        <taxon>Mesorhizobium</taxon>
    </lineage>
</organism>
<keyword evidence="3" id="KW-1185">Reference proteome</keyword>
<protein>
    <submittedName>
        <fullName evidence="2">Type IV toxin-antitoxin system AbiEi family antitoxin domain-containing protein</fullName>
    </submittedName>
</protein>
<dbReference type="InterPro" id="IPR021561">
    <property type="entry name" value="AbiEi_3"/>
</dbReference>
<reference evidence="2 3" key="1">
    <citation type="submission" date="2023-08" db="EMBL/GenBank/DDBJ databases">
        <title>Implementing the SeqCode for naming new Mesorhizobium species isolated from Vachellia karroo root nodules.</title>
        <authorList>
            <person name="Van Lill M."/>
        </authorList>
    </citation>
    <scope>NUCLEOTIDE SEQUENCE [LARGE SCALE GENOMIC DNA]</scope>
    <source>
        <strain evidence="2 3">MSK 1335</strain>
    </source>
</reference>
<dbReference type="RefSeq" id="WP_320235831.1">
    <property type="nucleotide sequence ID" value="NZ_JAVIJF010000021.1"/>
</dbReference>